<evidence type="ECO:0000313" key="1">
    <source>
        <dbReference type="EMBL" id="KAE9603100.1"/>
    </source>
</evidence>
<name>A0A6A4PNP5_LUPAL</name>
<organism evidence="1 2">
    <name type="scientific">Lupinus albus</name>
    <name type="common">White lupine</name>
    <name type="synonym">Lupinus termis</name>
    <dbReference type="NCBI Taxonomy" id="3870"/>
    <lineage>
        <taxon>Eukaryota</taxon>
        <taxon>Viridiplantae</taxon>
        <taxon>Streptophyta</taxon>
        <taxon>Embryophyta</taxon>
        <taxon>Tracheophyta</taxon>
        <taxon>Spermatophyta</taxon>
        <taxon>Magnoliopsida</taxon>
        <taxon>eudicotyledons</taxon>
        <taxon>Gunneridae</taxon>
        <taxon>Pentapetalae</taxon>
        <taxon>rosids</taxon>
        <taxon>fabids</taxon>
        <taxon>Fabales</taxon>
        <taxon>Fabaceae</taxon>
        <taxon>Papilionoideae</taxon>
        <taxon>50 kb inversion clade</taxon>
        <taxon>genistoids sensu lato</taxon>
        <taxon>core genistoids</taxon>
        <taxon>Genisteae</taxon>
        <taxon>Lupinus</taxon>
    </lineage>
</organism>
<evidence type="ECO:0000313" key="2">
    <source>
        <dbReference type="Proteomes" id="UP000447434"/>
    </source>
</evidence>
<sequence length="66" mass="7664">MGLRLPWQRPRDCRDAWTRLENGEGSWRTMVRHDGGEDDVNGVIPHSLGWTAGRSRLVRCISFSRR</sequence>
<gene>
    <name evidence="1" type="ORF">Lalb_Chr12g0206831</name>
</gene>
<dbReference type="Proteomes" id="UP000447434">
    <property type="component" value="Chromosome 12"/>
</dbReference>
<protein>
    <submittedName>
        <fullName evidence="1">Uncharacterized protein</fullName>
    </submittedName>
</protein>
<dbReference type="EMBL" id="WOCE01000012">
    <property type="protein sequence ID" value="KAE9603100.1"/>
    <property type="molecule type" value="Genomic_DNA"/>
</dbReference>
<proteinExistence type="predicted"/>
<keyword evidence="2" id="KW-1185">Reference proteome</keyword>
<comment type="caution">
    <text evidence="1">The sequence shown here is derived from an EMBL/GenBank/DDBJ whole genome shotgun (WGS) entry which is preliminary data.</text>
</comment>
<reference evidence="2" key="1">
    <citation type="journal article" date="2020" name="Nat. Commun.">
        <title>Genome sequence of the cluster root forming white lupin.</title>
        <authorList>
            <person name="Hufnagel B."/>
            <person name="Marques A."/>
            <person name="Soriano A."/>
            <person name="Marques L."/>
            <person name="Divol F."/>
            <person name="Doumas P."/>
            <person name="Sallet E."/>
            <person name="Mancinotti D."/>
            <person name="Carrere S."/>
            <person name="Marande W."/>
            <person name="Arribat S."/>
            <person name="Keller J."/>
            <person name="Huneau C."/>
            <person name="Blein T."/>
            <person name="Aime D."/>
            <person name="Laguerre M."/>
            <person name="Taylor J."/>
            <person name="Schubert V."/>
            <person name="Nelson M."/>
            <person name="Geu-Flores F."/>
            <person name="Crespi M."/>
            <person name="Gallardo-Guerrero K."/>
            <person name="Delaux P.-M."/>
            <person name="Salse J."/>
            <person name="Berges H."/>
            <person name="Guyot R."/>
            <person name="Gouzy J."/>
            <person name="Peret B."/>
        </authorList>
    </citation>
    <scope>NUCLEOTIDE SEQUENCE [LARGE SCALE GENOMIC DNA]</scope>
    <source>
        <strain evidence="2">cv. Amiga</strain>
    </source>
</reference>
<accession>A0A6A4PNP5</accession>
<dbReference type="AlphaFoldDB" id="A0A6A4PNP5"/>